<protein>
    <submittedName>
        <fullName evidence="3">Linker for activation of T-cells family member 1</fullName>
    </submittedName>
</protein>
<evidence type="ECO:0000313" key="3">
    <source>
        <dbReference type="WBParaSite" id="Csp11.Scaffold629.g10974.t1"/>
    </source>
</evidence>
<sequence length="144" mass="15330">MEALYEASDPVGAVCEEDSIYCPPSYPRNLPAKEDNTSYEELQTMYERAEEVHIGPAAAHTAPSSRDPSAPIVGGAPSAQPAPQPVANVAIIAALNNGVACERAAASHDFVSTFSHDNVSDDESNSSVSLSEWEEESSSEEEFE</sequence>
<keyword evidence="2" id="KW-1185">Reference proteome</keyword>
<dbReference type="eggNOG" id="ENOG502TKC2">
    <property type="taxonomic scope" value="Eukaryota"/>
</dbReference>
<feature type="compositionally biased region" description="Acidic residues" evidence="1">
    <location>
        <begin position="132"/>
        <end position="144"/>
    </location>
</feature>
<reference evidence="3" key="1">
    <citation type="submission" date="2016-11" db="UniProtKB">
        <authorList>
            <consortium name="WormBaseParasite"/>
        </authorList>
    </citation>
    <scope>IDENTIFICATION</scope>
</reference>
<feature type="region of interest" description="Disordered" evidence="1">
    <location>
        <begin position="55"/>
        <end position="83"/>
    </location>
</feature>
<name>A0A1I7TR93_9PELO</name>
<dbReference type="Proteomes" id="UP000095282">
    <property type="component" value="Unplaced"/>
</dbReference>
<feature type="region of interest" description="Disordered" evidence="1">
    <location>
        <begin position="113"/>
        <end position="144"/>
    </location>
</feature>
<proteinExistence type="predicted"/>
<evidence type="ECO:0000256" key="1">
    <source>
        <dbReference type="SAM" id="MobiDB-lite"/>
    </source>
</evidence>
<organism evidence="2 3">
    <name type="scientific">Caenorhabditis tropicalis</name>
    <dbReference type="NCBI Taxonomy" id="1561998"/>
    <lineage>
        <taxon>Eukaryota</taxon>
        <taxon>Metazoa</taxon>
        <taxon>Ecdysozoa</taxon>
        <taxon>Nematoda</taxon>
        <taxon>Chromadorea</taxon>
        <taxon>Rhabditida</taxon>
        <taxon>Rhabditina</taxon>
        <taxon>Rhabditomorpha</taxon>
        <taxon>Rhabditoidea</taxon>
        <taxon>Rhabditidae</taxon>
        <taxon>Peloderinae</taxon>
        <taxon>Caenorhabditis</taxon>
    </lineage>
</organism>
<dbReference type="WBParaSite" id="Csp11.Scaffold629.g10974.t1">
    <property type="protein sequence ID" value="Csp11.Scaffold629.g10974.t1"/>
    <property type="gene ID" value="Csp11.Scaffold629.g10974"/>
</dbReference>
<evidence type="ECO:0000313" key="2">
    <source>
        <dbReference type="Proteomes" id="UP000095282"/>
    </source>
</evidence>
<accession>A0A1I7TR93</accession>
<dbReference type="AlphaFoldDB" id="A0A1I7TR93"/>